<feature type="domain" description="Signal transduction histidine kinase internal region" evidence="2">
    <location>
        <begin position="157"/>
        <end position="230"/>
    </location>
</feature>
<dbReference type="GO" id="GO:0000155">
    <property type="term" value="F:phosphorelay sensor kinase activity"/>
    <property type="evidence" value="ECO:0007669"/>
    <property type="project" value="InterPro"/>
</dbReference>
<dbReference type="InterPro" id="IPR010559">
    <property type="entry name" value="Sig_transdc_His_kin_internal"/>
</dbReference>
<protein>
    <recommendedName>
        <fullName evidence="2">Signal transduction histidine kinase internal region domain-containing protein</fullName>
    </recommendedName>
</protein>
<feature type="transmembrane region" description="Helical" evidence="1">
    <location>
        <begin position="7"/>
        <end position="24"/>
    </location>
</feature>
<dbReference type="RefSeq" id="WP_153512757.1">
    <property type="nucleotide sequence ID" value="NZ_CP045652.1"/>
</dbReference>
<evidence type="ECO:0000259" key="2">
    <source>
        <dbReference type="Pfam" id="PF06580"/>
    </source>
</evidence>
<dbReference type="EMBL" id="CP045652">
    <property type="protein sequence ID" value="QGA27930.1"/>
    <property type="molecule type" value="Genomic_DNA"/>
</dbReference>
<keyword evidence="1" id="KW-0472">Membrane</keyword>
<keyword evidence="4" id="KW-1185">Reference proteome</keyword>
<dbReference type="PANTHER" id="PTHR34220:SF7">
    <property type="entry name" value="SENSOR HISTIDINE KINASE YPDA"/>
    <property type="match status" value="1"/>
</dbReference>
<reference evidence="3 4" key="1">
    <citation type="submission" date="2019-10" db="EMBL/GenBank/DDBJ databases">
        <authorList>
            <person name="Dong K."/>
        </authorList>
    </citation>
    <scope>NUCLEOTIDE SEQUENCE [LARGE SCALE GENOMIC DNA]</scope>
    <source>
        <strain evidence="4">dk4302</strain>
    </source>
</reference>
<sequence length="345" mass="40049">MKPRAHILFWIGYTIYFYLLNKLGNPKLSIMTVVLSIPLFMLIFYALSHILKRYFACKKYVLAFFLIVVVYGTTAGVLYAITCNWLGMSLLYGEYLMYRDDFDIRKFLQTYLVLIGHFSFLAILGYQYNRRLMAAKDTVGHLQALLKEQTLRKSLAYNNLSQQVPPHLLVNVFQSWSMQLRNRDLNLTQQIDEMYALIHFFMLSCSPGAPRTILLSKEVEMCKRYLRIQQDLHLHPFNLSWDLQGNLDAVLIPPTSLITLCMNIHKHGDLFDEHHAVQIQIHVHKGYYLIDIENPIPRLHLGYLGHGVGLKNLQERLAFVFGSDFSLEYGPSNKGYRVHLKVGID</sequence>
<dbReference type="Pfam" id="PF06580">
    <property type="entry name" value="His_kinase"/>
    <property type="match status" value="1"/>
</dbReference>
<evidence type="ECO:0000313" key="3">
    <source>
        <dbReference type="EMBL" id="QGA27930.1"/>
    </source>
</evidence>
<accession>A0A5Q0QJG7</accession>
<evidence type="ECO:0000313" key="4">
    <source>
        <dbReference type="Proteomes" id="UP000326921"/>
    </source>
</evidence>
<dbReference type="GO" id="GO:0016020">
    <property type="term" value="C:membrane"/>
    <property type="evidence" value="ECO:0007669"/>
    <property type="project" value="InterPro"/>
</dbReference>
<proteinExistence type="predicted"/>
<dbReference type="PANTHER" id="PTHR34220">
    <property type="entry name" value="SENSOR HISTIDINE KINASE YPDA"/>
    <property type="match status" value="1"/>
</dbReference>
<gene>
    <name evidence="3" type="ORF">GFH32_17055</name>
</gene>
<name>A0A5Q0QJG7_9SPHI</name>
<organism evidence="3 4">
    <name type="scientific">Sphingobacterium zhuxiongii</name>
    <dbReference type="NCBI Taxonomy" id="2662364"/>
    <lineage>
        <taxon>Bacteria</taxon>
        <taxon>Pseudomonadati</taxon>
        <taxon>Bacteroidota</taxon>
        <taxon>Sphingobacteriia</taxon>
        <taxon>Sphingobacteriales</taxon>
        <taxon>Sphingobacteriaceae</taxon>
        <taxon>Sphingobacterium</taxon>
    </lineage>
</organism>
<evidence type="ECO:0000256" key="1">
    <source>
        <dbReference type="SAM" id="Phobius"/>
    </source>
</evidence>
<dbReference type="InterPro" id="IPR050640">
    <property type="entry name" value="Bact_2-comp_sensor_kinase"/>
</dbReference>
<dbReference type="KEGG" id="sphe:GFH32_17055"/>
<feature type="transmembrane region" description="Helical" evidence="1">
    <location>
        <begin position="60"/>
        <end position="87"/>
    </location>
</feature>
<keyword evidence="1" id="KW-1133">Transmembrane helix</keyword>
<feature type="transmembrane region" description="Helical" evidence="1">
    <location>
        <begin position="30"/>
        <end position="48"/>
    </location>
</feature>
<keyword evidence="1" id="KW-0812">Transmembrane</keyword>
<feature type="transmembrane region" description="Helical" evidence="1">
    <location>
        <begin position="107"/>
        <end position="126"/>
    </location>
</feature>
<dbReference type="AlphaFoldDB" id="A0A5Q0QJG7"/>
<dbReference type="Proteomes" id="UP000326921">
    <property type="component" value="Chromosome"/>
</dbReference>